<accession>A0A1D7TGW7</accession>
<protein>
    <submittedName>
        <fullName evidence="1">Uncharacterized protein</fullName>
    </submittedName>
</protein>
<dbReference type="RefSeq" id="WP_069477216.1">
    <property type="nucleotide sequence ID" value="NZ_CP017111.1"/>
</dbReference>
<dbReference type="Pfam" id="PF03883">
    <property type="entry name" value="H2O2_YaaD"/>
    <property type="match status" value="1"/>
</dbReference>
<dbReference type="AlphaFoldDB" id="A0A1D7TGW7"/>
<dbReference type="Proteomes" id="UP000094609">
    <property type="component" value="Chromosome"/>
</dbReference>
<organism evidence="1 2">
    <name type="scientific">Sulfurospirillum halorespirans DSM 13726</name>
    <dbReference type="NCBI Taxonomy" id="1193502"/>
    <lineage>
        <taxon>Bacteria</taxon>
        <taxon>Pseudomonadati</taxon>
        <taxon>Campylobacterota</taxon>
        <taxon>Epsilonproteobacteria</taxon>
        <taxon>Campylobacterales</taxon>
        <taxon>Sulfurospirillaceae</taxon>
        <taxon>Sulfurospirillum</taxon>
    </lineage>
</organism>
<dbReference type="InterPro" id="IPR005583">
    <property type="entry name" value="YaaA"/>
</dbReference>
<gene>
    <name evidence="1" type="ORF">SHALO_0466</name>
</gene>
<dbReference type="KEGG" id="shal:SHALO_0466"/>
<dbReference type="PANTHER" id="PTHR30283">
    <property type="entry name" value="PEROXIDE STRESS RESPONSE PROTEIN YAAA"/>
    <property type="match status" value="1"/>
</dbReference>
<evidence type="ECO:0000313" key="1">
    <source>
        <dbReference type="EMBL" id="AOO64262.1"/>
    </source>
</evidence>
<name>A0A1D7TGW7_9BACT</name>
<dbReference type="GO" id="GO:0005829">
    <property type="term" value="C:cytosol"/>
    <property type="evidence" value="ECO:0007669"/>
    <property type="project" value="TreeGrafter"/>
</dbReference>
<dbReference type="PANTHER" id="PTHR30283:SF4">
    <property type="entry name" value="PEROXIDE STRESS RESISTANCE PROTEIN YAAA"/>
    <property type="match status" value="1"/>
</dbReference>
<dbReference type="STRING" id="1193502.SHALO_0466"/>
<proteinExistence type="predicted"/>
<dbReference type="EMBL" id="CP017111">
    <property type="protein sequence ID" value="AOO64262.1"/>
    <property type="molecule type" value="Genomic_DNA"/>
</dbReference>
<sequence>MKILFSPSETKSELTTHGKLEKSSLIFPYLYEKRLQVLETYQALLKTQDIPTLQQLFGIKDTQKILAQASKPIFDALTCKAILRYSGIAYDHLRFETLTANAHAYIEAHVMIFSNLFGPLLAGDLIPEYKLHQGSSLARFKTETFYKEHFSNAIDAWIGDECVLDLRAGFYEKFYTLKRPYITMKFLKKGKVVSHFAKAYRGQVLREIALHQPKDEKELSAIAFTNLRIKEILEQKLKREYVFEIIA</sequence>
<evidence type="ECO:0000313" key="2">
    <source>
        <dbReference type="Proteomes" id="UP000094609"/>
    </source>
</evidence>
<dbReference type="PATRIC" id="fig|1193502.14.peg.480"/>
<reference evidence="2" key="1">
    <citation type="submission" date="2016-08" db="EMBL/GenBank/DDBJ databases">
        <title>Complete genome sequence of the organohalide-respiring Epsilonproteobacterium Sulfurospirillum halorespirans.</title>
        <authorList>
            <person name="Goris T."/>
            <person name="Zimmermann J."/>
            <person name="Schenz B."/>
            <person name="Lemos M."/>
            <person name="Hackermueller J."/>
            <person name="Diekert G."/>
        </authorList>
    </citation>
    <scope>NUCLEOTIDE SEQUENCE [LARGE SCALE GENOMIC DNA]</scope>
    <source>
        <strain>DSM 13726</strain>
        <strain evidence="2">PCE-M2</strain>
    </source>
</reference>
<dbReference type="GO" id="GO:0033194">
    <property type="term" value="P:response to hydroperoxide"/>
    <property type="evidence" value="ECO:0007669"/>
    <property type="project" value="TreeGrafter"/>
</dbReference>
<keyword evidence="2" id="KW-1185">Reference proteome</keyword>